<dbReference type="GO" id="GO:0006508">
    <property type="term" value="P:proteolysis"/>
    <property type="evidence" value="ECO:0007669"/>
    <property type="project" value="UniProtKB-KW"/>
</dbReference>
<dbReference type="Proteomes" id="UP000297459">
    <property type="component" value="Unassembled WGS sequence"/>
</dbReference>
<feature type="transmembrane region" description="Helical" evidence="1">
    <location>
        <begin position="250"/>
        <end position="266"/>
    </location>
</feature>
<evidence type="ECO:0000313" key="3">
    <source>
        <dbReference type="EMBL" id="TGN27464.1"/>
    </source>
</evidence>
<evidence type="ECO:0000259" key="2">
    <source>
        <dbReference type="Pfam" id="PF02517"/>
    </source>
</evidence>
<dbReference type="PANTHER" id="PTHR36435">
    <property type="entry name" value="SLR1288 PROTEIN"/>
    <property type="match status" value="1"/>
</dbReference>
<dbReference type="InterPro" id="IPR003675">
    <property type="entry name" value="Rce1/LyrA-like_dom"/>
</dbReference>
<dbReference type="InterPro" id="IPR052710">
    <property type="entry name" value="CAAX_protease"/>
</dbReference>
<keyword evidence="4" id="KW-1185">Reference proteome</keyword>
<dbReference type="GO" id="GO:0008237">
    <property type="term" value="F:metallopeptidase activity"/>
    <property type="evidence" value="ECO:0007669"/>
    <property type="project" value="UniProtKB-KW"/>
</dbReference>
<dbReference type="GO" id="GO:0004175">
    <property type="term" value="F:endopeptidase activity"/>
    <property type="evidence" value="ECO:0007669"/>
    <property type="project" value="UniProtKB-ARBA"/>
</dbReference>
<sequence length="268" mass="30593">MTSKYNDSQQTNERPPLRNEFASKRVVKRDFWLIPAYLGFNMLFPTILVLITMIGVALVAGHMTENEFERNSMAWGQIFTLIGQCLILLLFYLMHYKTLIPLAIQRFKDLKKHIVLIIVVLVAMYLLQGVYGFFIELLPVKYQFDDTANNKAIEQLFTVKWLWPILFLDIVIITPIVEELLFRHLIIHELGKKLTYGAMYVISILIFAGLHVLGATSPFEIGPYLIMATGFVVAYHLSGRNLATTITLHMINNCVSFIAIIVPIIAGK</sequence>
<reference evidence="3 4" key="1">
    <citation type="submission" date="2019-04" db="EMBL/GenBank/DDBJ databases">
        <title>Genomic characterization of Staphylococcus petrasii strains.</title>
        <authorList>
            <person name="Vrbovska V."/>
            <person name="Kovarovic V."/>
            <person name="Maslanova I."/>
            <person name="Indrakova A."/>
            <person name="Petras P."/>
            <person name="Sedo O."/>
            <person name="Svec P."/>
            <person name="Fisarova L."/>
            <person name="Sedlacek I."/>
            <person name="Doskar J."/>
            <person name="Pantucek R."/>
        </authorList>
    </citation>
    <scope>NUCLEOTIDE SEQUENCE [LARGE SCALE GENOMIC DNA]</scope>
    <source>
        <strain evidence="3 4">CCM 8529</strain>
    </source>
</reference>
<evidence type="ECO:0000256" key="1">
    <source>
        <dbReference type="SAM" id="Phobius"/>
    </source>
</evidence>
<organism evidence="3 4">
    <name type="scientific">Staphylococcus pragensis</name>
    <dbReference type="NCBI Taxonomy" id="1611836"/>
    <lineage>
        <taxon>Bacteria</taxon>
        <taxon>Bacillati</taxon>
        <taxon>Bacillota</taxon>
        <taxon>Bacilli</taxon>
        <taxon>Bacillales</taxon>
        <taxon>Staphylococcaceae</taxon>
        <taxon>Staphylococcus</taxon>
    </lineage>
</organism>
<accession>A0A4Z1BF54</accession>
<keyword evidence="3" id="KW-0645">Protease</keyword>
<feature type="transmembrane region" description="Helical" evidence="1">
    <location>
        <begin position="221"/>
        <end position="238"/>
    </location>
</feature>
<keyword evidence="3" id="KW-0378">Hydrolase</keyword>
<dbReference type="EMBL" id="SRPJ01000002">
    <property type="protein sequence ID" value="TGN27464.1"/>
    <property type="molecule type" value="Genomic_DNA"/>
</dbReference>
<comment type="caution">
    <text evidence="3">The sequence shown here is derived from an EMBL/GenBank/DDBJ whole genome shotgun (WGS) entry which is preliminary data.</text>
</comment>
<evidence type="ECO:0000313" key="4">
    <source>
        <dbReference type="Proteomes" id="UP000297459"/>
    </source>
</evidence>
<keyword evidence="1" id="KW-1133">Transmembrane helix</keyword>
<feature type="domain" description="CAAX prenyl protease 2/Lysostaphin resistance protein A-like" evidence="2">
    <location>
        <begin position="162"/>
        <end position="255"/>
    </location>
</feature>
<feature type="transmembrane region" description="Helical" evidence="1">
    <location>
        <begin position="72"/>
        <end position="93"/>
    </location>
</feature>
<dbReference type="GO" id="GO:0080120">
    <property type="term" value="P:CAAX-box protein maturation"/>
    <property type="evidence" value="ECO:0007669"/>
    <property type="project" value="UniProtKB-ARBA"/>
</dbReference>
<proteinExistence type="predicted"/>
<keyword evidence="3" id="KW-0482">Metalloprotease</keyword>
<name>A0A4Z1BF54_9STAP</name>
<dbReference type="AlphaFoldDB" id="A0A4Z1BF54"/>
<feature type="transmembrane region" description="Helical" evidence="1">
    <location>
        <begin position="194"/>
        <end position="215"/>
    </location>
</feature>
<protein>
    <submittedName>
        <fullName evidence="3">CPBP family intramembrane metalloprotease</fullName>
    </submittedName>
</protein>
<dbReference type="RefSeq" id="WP_126565552.1">
    <property type="nucleotide sequence ID" value="NZ_BMCY01000002.1"/>
</dbReference>
<gene>
    <name evidence="3" type="ORF">E2558_06355</name>
</gene>
<feature type="transmembrane region" description="Helical" evidence="1">
    <location>
        <begin position="114"/>
        <end position="134"/>
    </location>
</feature>
<feature type="transmembrane region" description="Helical" evidence="1">
    <location>
        <begin position="31"/>
        <end position="60"/>
    </location>
</feature>
<dbReference type="Pfam" id="PF02517">
    <property type="entry name" value="Rce1-like"/>
    <property type="match status" value="1"/>
</dbReference>
<feature type="transmembrane region" description="Helical" evidence="1">
    <location>
        <begin position="161"/>
        <end position="182"/>
    </location>
</feature>
<dbReference type="PANTHER" id="PTHR36435:SF1">
    <property type="entry name" value="CAAX AMINO TERMINAL PROTEASE FAMILY PROTEIN"/>
    <property type="match status" value="1"/>
</dbReference>
<keyword evidence="1" id="KW-0812">Transmembrane</keyword>
<keyword evidence="1" id="KW-0472">Membrane</keyword>